<protein>
    <recommendedName>
        <fullName evidence="4">DUF551 domain-containing protein</fullName>
    </recommendedName>
</protein>
<dbReference type="EMBL" id="BAABFO010000001">
    <property type="protein sequence ID" value="GAA4322039.1"/>
    <property type="molecule type" value="Genomic_DNA"/>
</dbReference>
<organism evidence="2 3">
    <name type="scientific">Pigmentiphaga soli</name>
    <dbReference type="NCBI Taxonomy" id="1007095"/>
    <lineage>
        <taxon>Bacteria</taxon>
        <taxon>Pseudomonadati</taxon>
        <taxon>Pseudomonadota</taxon>
        <taxon>Betaproteobacteria</taxon>
        <taxon>Burkholderiales</taxon>
        <taxon>Alcaligenaceae</taxon>
        <taxon>Pigmentiphaga</taxon>
    </lineage>
</organism>
<evidence type="ECO:0000256" key="1">
    <source>
        <dbReference type="SAM" id="MobiDB-lite"/>
    </source>
</evidence>
<evidence type="ECO:0000313" key="3">
    <source>
        <dbReference type="Proteomes" id="UP001501671"/>
    </source>
</evidence>
<evidence type="ECO:0008006" key="4">
    <source>
        <dbReference type="Google" id="ProtNLM"/>
    </source>
</evidence>
<comment type="caution">
    <text evidence="2">The sequence shown here is derived from an EMBL/GenBank/DDBJ whole genome shotgun (WGS) entry which is preliminary data.</text>
</comment>
<keyword evidence="3" id="KW-1185">Reference proteome</keyword>
<name>A0ABP8GCV9_9BURK</name>
<feature type="region of interest" description="Disordered" evidence="1">
    <location>
        <begin position="53"/>
        <end position="75"/>
    </location>
</feature>
<dbReference type="RefSeq" id="WP_345245351.1">
    <property type="nucleotide sequence ID" value="NZ_BAABFO010000001.1"/>
</dbReference>
<gene>
    <name evidence="2" type="ORF">GCM10023144_01700</name>
</gene>
<dbReference type="Proteomes" id="UP001501671">
    <property type="component" value="Unassembled WGS sequence"/>
</dbReference>
<proteinExistence type="predicted"/>
<reference evidence="3" key="1">
    <citation type="journal article" date="2019" name="Int. J. Syst. Evol. Microbiol.">
        <title>The Global Catalogue of Microorganisms (GCM) 10K type strain sequencing project: providing services to taxonomists for standard genome sequencing and annotation.</title>
        <authorList>
            <consortium name="The Broad Institute Genomics Platform"/>
            <consortium name="The Broad Institute Genome Sequencing Center for Infectious Disease"/>
            <person name="Wu L."/>
            <person name="Ma J."/>
        </authorList>
    </citation>
    <scope>NUCLEOTIDE SEQUENCE [LARGE SCALE GENOMIC DNA]</scope>
    <source>
        <strain evidence="3">JCM 17666</strain>
    </source>
</reference>
<accession>A0ABP8GCV9</accession>
<sequence>MADTNQWMPIEEDAEVDCPLDTPVLLAWWDEWSGEWKIEANYAGSDRGGWRHGRATHWMPLPAPPATRQQQEGGK</sequence>
<evidence type="ECO:0000313" key="2">
    <source>
        <dbReference type="EMBL" id="GAA4322039.1"/>
    </source>
</evidence>